<accession>A0ACC0XJ95</accession>
<dbReference type="EMBL" id="CM047747">
    <property type="protein sequence ID" value="KAJ0017565.1"/>
    <property type="molecule type" value="Genomic_DNA"/>
</dbReference>
<organism evidence="1 2">
    <name type="scientific">Pistacia integerrima</name>
    <dbReference type="NCBI Taxonomy" id="434235"/>
    <lineage>
        <taxon>Eukaryota</taxon>
        <taxon>Viridiplantae</taxon>
        <taxon>Streptophyta</taxon>
        <taxon>Embryophyta</taxon>
        <taxon>Tracheophyta</taxon>
        <taxon>Spermatophyta</taxon>
        <taxon>Magnoliopsida</taxon>
        <taxon>eudicotyledons</taxon>
        <taxon>Gunneridae</taxon>
        <taxon>Pentapetalae</taxon>
        <taxon>rosids</taxon>
        <taxon>malvids</taxon>
        <taxon>Sapindales</taxon>
        <taxon>Anacardiaceae</taxon>
        <taxon>Pistacia</taxon>
    </lineage>
</organism>
<evidence type="ECO:0000313" key="2">
    <source>
        <dbReference type="Proteomes" id="UP001163603"/>
    </source>
</evidence>
<dbReference type="Proteomes" id="UP001163603">
    <property type="component" value="Chromosome 12"/>
</dbReference>
<keyword evidence="2" id="KW-1185">Reference proteome</keyword>
<reference evidence="2" key="1">
    <citation type="journal article" date="2023" name="G3 (Bethesda)">
        <title>Genome assembly and association tests identify interacting loci associated with vigor, precocity, and sex in interspecific pistachio rootstocks.</title>
        <authorList>
            <person name="Palmer W."/>
            <person name="Jacygrad E."/>
            <person name="Sagayaradj S."/>
            <person name="Cavanaugh K."/>
            <person name="Han R."/>
            <person name="Bertier L."/>
            <person name="Beede B."/>
            <person name="Kafkas S."/>
            <person name="Golino D."/>
            <person name="Preece J."/>
            <person name="Michelmore R."/>
        </authorList>
    </citation>
    <scope>NUCLEOTIDE SEQUENCE [LARGE SCALE GENOMIC DNA]</scope>
</reference>
<proteinExistence type="predicted"/>
<sequence length="46" mass="5344">MIICFIISSVRSQIVQITCDPLLLQRPPRLRRLRFSAESANLMTQK</sequence>
<gene>
    <name evidence="1" type="ORF">Pint_11408</name>
</gene>
<comment type="caution">
    <text evidence="1">The sequence shown here is derived from an EMBL/GenBank/DDBJ whole genome shotgun (WGS) entry which is preliminary data.</text>
</comment>
<protein>
    <submittedName>
        <fullName evidence="1">Uncharacterized protein</fullName>
    </submittedName>
</protein>
<evidence type="ECO:0000313" key="1">
    <source>
        <dbReference type="EMBL" id="KAJ0017565.1"/>
    </source>
</evidence>
<name>A0ACC0XJ95_9ROSI</name>